<sequence length="207" mass="23250">MTRWQGLCETQRLENYLRTQESCAHAFDVTCPRRNVPQKLDTHLLRVECAESRAVCVRPFVYPRTAEEPQKLFTFPLHSTAQARQAHASCRISCSCTSQTDGEGAVLREGGVEEGEVDQGGGRDPGEVHRGARGRLMEITAQECWVAAVREELQAAVDQLPEGGSQEGEHHGGGGGRDRQASRHAWQQSYISRSWRSRFFKMQRPSR</sequence>
<evidence type="ECO:0000313" key="3">
    <source>
        <dbReference type="Proteomes" id="UP000007305"/>
    </source>
</evidence>
<evidence type="ECO:0000256" key="1">
    <source>
        <dbReference type="SAM" id="MobiDB-lite"/>
    </source>
</evidence>
<dbReference type="Proteomes" id="UP000007305">
    <property type="component" value="Chromosome 8"/>
</dbReference>
<organism evidence="2 3">
    <name type="scientific">Zea mays</name>
    <name type="common">Maize</name>
    <dbReference type="NCBI Taxonomy" id="4577"/>
    <lineage>
        <taxon>Eukaryota</taxon>
        <taxon>Viridiplantae</taxon>
        <taxon>Streptophyta</taxon>
        <taxon>Embryophyta</taxon>
        <taxon>Tracheophyta</taxon>
        <taxon>Spermatophyta</taxon>
        <taxon>Magnoliopsida</taxon>
        <taxon>Liliopsida</taxon>
        <taxon>Poales</taxon>
        <taxon>Poaceae</taxon>
        <taxon>PACMAD clade</taxon>
        <taxon>Panicoideae</taxon>
        <taxon>Andropogonodae</taxon>
        <taxon>Andropogoneae</taxon>
        <taxon>Tripsacinae</taxon>
        <taxon>Zea</taxon>
    </lineage>
</organism>
<accession>A0A804QN82</accession>
<keyword evidence="3" id="KW-1185">Reference proteome</keyword>
<dbReference type="EnsemblPlants" id="Zm00001eb340000_T002">
    <property type="protein sequence ID" value="Zm00001eb340000_P002"/>
    <property type="gene ID" value="Zm00001eb340000"/>
</dbReference>
<reference evidence="2" key="2">
    <citation type="submission" date="2019-07" db="EMBL/GenBank/DDBJ databases">
        <authorList>
            <person name="Seetharam A."/>
            <person name="Woodhouse M."/>
            <person name="Cannon E."/>
        </authorList>
    </citation>
    <scope>NUCLEOTIDE SEQUENCE [LARGE SCALE GENOMIC DNA]</scope>
    <source>
        <strain evidence="2">cv. B73</strain>
    </source>
</reference>
<feature type="region of interest" description="Disordered" evidence="1">
    <location>
        <begin position="162"/>
        <end position="188"/>
    </location>
</feature>
<dbReference type="Gramene" id="Zm00001eb340000_T002">
    <property type="protein sequence ID" value="Zm00001eb340000_P002"/>
    <property type="gene ID" value="Zm00001eb340000"/>
</dbReference>
<reference evidence="3" key="1">
    <citation type="journal article" date="2009" name="Science">
        <title>The B73 maize genome: complexity, diversity, and dynamics.</title>
        <authorList>
            <person name="Schnable P.S."/>
            <person name="Ware D."/>
            <person name="Fulton R.S."/>
            <person name="Stein J.C."/>
            <person name="Wei F."/>
            <person name="Pasternak S."/>
            <person name="Liang C."/>
            <person name="Zhang J."/>
            <person name="Fulton L."/>
            <person name="Graves T.A."/>
            <person name="Minx P."/>
            <person name="Reily A.D."/>
            <person name="Courtney L."/>
            <person name="Kruchowski S.S."/>
            <person name="Tomlinson C."/>
            <person name="Strong C."/>
            <person name="Delehaunty K."/>
            <person name="Fronick C."/>
            <person name="Courtney B."/>
            <person name="Rock S.M."/>
            <person name="Belter E."/>
            <person name="Du F."/>
            <person name="Kim K."/>
            <person name="Abbott R.M."/>
            <person name="Cotton M."/>
            <person name="Levy A."/>
            <person name="Marchetto P."/>
            <person name="Ochoa K."/>
            <person name="Jackson S.M."/>
            <person name="Gillam B."/>
            <person name="Chen W."/>
            <person name="Yan L."/>
            <person name="Higginbotham J."/>
            <person name="Cardenas M."/>
            <person name="Waligorski J."/>
            <person name="Applebaum E."/>
            <person name="Phelps L."/>
            <person name="Falcone J."/>
            <person name="Kanchi K."/>
            <person name="Thane T."/>
            <person name="Scimone A."/>
            <person name="Thane N."/>
            <person name="Henke J."/>
            <person name="Wang T."/>
            <person name="Ruppert J."/>
            <person name="Shah N."/>
            <person name="Rotter K."/>
            <person name="Hodges J."/>
            <person name="Ingenthron E."/>
            <person name="Cordes M."/>
            <person name="Kohlberg S."/>
            <person name="Sgro J."/>
            <person name="Delgado B."/>
            <person name="Mead K."/>
            <person name="Chinwalla A."/>
            <person name="Leonard S."/>
            <person name="Crouse K."/>
            <person name="Collura K."/>
            <person name="Kudrna D."/>
            <person name="Currie J."/>
            <person name="He R."/>
            <person name="Angelova A."/>
            <person name="Rajasekar S."/>
            <person name="Mueller T."/>
            <person name="Lomeli R."/>
            <person name="Scara G."/>
            <person name="Ko A."/>
            <person name="Delaney K."/>
            <person name="Wissotski M."/>
            <person name="Lopez G."/>
            <person name="Campos D."/>
            <person name="Braidotti M."/>
            <person name="Ashley E."/>
            <person name="Golser W."/>
            <person name="Kim H."/>
            <person name="Lee S."/>
            <person name="Lin J."/>
            <person name="Dujmic Z."/>
            <person name="Kim W."/>
            <person name="Talag J."/>
            <person name="Zuccolo A."/>
            <person name="Fan C."/>
            <person name="Sebastian A."/>
            <person name="Kramer M."/>
            <person name="Spiegel L."/>
            <person name="Nascimento L."/>
            <person name="Zutavern T."/>
            <person name="Miller B."/>
            <person name="Ambroise C."/>
            <person name="Muller S."/>
            <person name="Spooner W."/>
            <person name="Narechania A."/>
            <person name="Ren L."/>
            <person name="Wei S."/>
            <person name="Kumari S."/>
            <person name="Faga B."/>
            <person name="Levy M.J."/>
            <person name="McMahan L."/>
            <person name="Van Buren P."/>
            <person name="Vaughn M.W."/>
            <person name="Ying K."/>
            <person name="Yeh C.-T."/>
            <person name="Emrich S.J."/>
            <person name="Jia Y."/>
            <person name="Kalyanaraman A."/>
            <person name="Hsia A.-P."/>
            <person name="Barbazuk W.B."/>
            <person name="Baucom R.S."/>
            <person name="Brutnell T.P."/>
            <person name="Carpita N.C."/>
            <person name="Chaparro C."/>
            <person name="Chia J.-M."/>
            <person name="Deragon J.-M."/>
            <person name="Estill J.C."/>
            <person name="Fu Y."/>
            <person name="Jeddeloh J.A."/>
            <person name="Han Y."/>
            <person name="Lee H."/>
            <person name="Li P."/>
            <person name="Lisch D.R."/>
            <person name="Liu S."/>
            <person name="Liu Z."/>
            <person name="Nagel D.H."/>
            <person name="McCann M.C."/>
            <person name="SanMiguel P."/>
            <person name="Myers A.M."/>
            <person name="Nettleton D."/>
            <person name="Nguyen J."/>
            <person name="Penning B.W."/>
            <person name="Ponnala L."/>
            <person name="Schneider K.L."/>
            <person name="Schwartz D.C."/>
            <person name="Sharma A."/>
            <person name="Soderlund C."/>
            <person name="Springer N.M."/>
            <person name="Sun Q."/>
            <person name="Wang H."/>
            <person name="Waterman M."/>
            <person name="Westerman R."/>
            <person name="Wolfgruber T.K."/>
            <person name="Yang L."/>
            <person name="Yu Y."/>
            <person name="Zhang L."/>
            <person name="Zhou S."/>
            <person name="Zhu Q."/>
            <person name="Bennetzen J.L."/>
            <person name="Dawe R.K."/>
            <person name="Jiang J."/>
            <person name="Jiang N."/>
            <person name="Presting G.G."/>
            <person name="Wessler S.R."/>
            <person name="Aluru S."/>
            <person name="Martienssen R.A."/>
            <person name="Clifton S.W."/>
            <person name="McCombie W.R."/>
            <person name="Wing R.A."/>
            <person name="Wilson R.K."/>
        </authorList>
    </citation>
    <scope>NUCLEOTIDE SEQUENCE [LARGE SCALE GENOMIC DNA]</scope>
    <source>
        <strain evidence="3">cv. B73</strain>
    </source>
</reference>
<protein>
    <submittedName>
        <fullName evidence="2">Uncharacterized protein</fullName>
    </submittedName>
</protein>
<reference evidence="2" key="3">
    <citation type="submission" date="2021-05" db="UniProtKB">
        <authorList>
            <consortium name="EnsemblPlants"/>
        </authorList>
    </citation>
    <scope>IDENTIFICATION</scope>
    <source>
        <strain evidence="2">cv. B73</strain>
    </source>
</reference>
<gene>
    <name evidence="2" type="primary">LOC100037755</name>
</gene>
<evidence type="ECO:0000313" key="2">
    <source>
        <dbReference type="EnsemblPlants" id="Zm00001eb340000_P002"/>
    </source>
</evidence>
<proteinExistence type="predicted"/>
<dbReference type="AlphaFoldDB" id="A0A804QN82"/>
<dbReference type="OrthoDB" id="2143914at2759"/>
<name>A0A804QN82_MAIZE</name>
<feature type="region of interest" description="Disordered" evidence="1">
    <location>
        <begin position="112"/>
        <end position="131"/>
    </location>
</feature>
<feature type="compositionally biased region" description="Basic and acidic residues" evidence="1">
    <location>
        <begin position="167"/>
        <end position="181"/>
    </location>
</feature>